<keyword evidence="2" id="KW-1185">Reference proteome</keyword>
<proteinExistence type="predicted"/>
<comment type="caution">
    <text evidence="1">The sequence shown here is derived from an EMBL/GenBank/DDBJ whole genome shotgun (WGS) entry which is preliminary data.</text>
</comment>
<protein>
    <submittedName>
        <fullName evidence="1">Uncharacterized protein</fullName>
    </submittedName>
</protein>
<accession>A0AC61DDK8</accession>
<evidence type="ECO:0000313" key="1">
    <source>
        <dbReference type="EMBL" id="PHV70652.1"/>
    </source>
</evidence>
<dbReference type="Proteomes" id="UP000224460">
    <property type="component" value="Unassembled WGS sequence"/>
</dbReference>
<organism evidence="1 2">
    <name type="scientific">Sporanaerobium hydrogeniformans</name>
    <dbReference type="NCBI Taxonomy" id="3072179"/>
    <lineage>
        <taxon>Bacteria</taxon>
        <taxon>Bacillati</taxon>
        <taxon>Bacillota</taxon>
        <taxon>Clostridia</taxon>
        <taxon>Lachnospirales</taxon>
        <taxon>Lachnospiraceae</taxon>
        <taxon>Sporanaerobium</taxon>
    </lineage>
</organism>
<evidence type="ECO:0000313" key="2">
    <source>
        <dbReference type="Proteomes" id="UP000224460"/>
    </source>
</evidence>
<sequence length="197" mass="22966">MYTLQLVNRDYPLASHFVPSHLTQDKQSRIWVCKVALKAFRALNKGLEKKGLSSLFLISGYRPYAYQERLFERKKQVFLKQGLDDKAAYNKASQIIAPPGCSEHQLGLAIDVATWSMKDLEDPLIISFGETKEGCWLQNYAPYYGFILRYPLDKTTITGVSYEPWHYRYVGKEHALTMQKRQFTLEEYTNFLKKESF</sequence>
<gene>
    <name evidence="1" type="ORF">CS063_08965</name>
</gene>
<reference evidence="1" key="1">
    <citation type="submission" date="2017-10" db="EMBL/GenBank/DDBJ databases">
        <title>Genome sequence of cellulolytic Lachnospiraceae bacterium XHS1971 isolated from hotspring sediment.</title>
        <authorList>
            <person name="Vasudevan G."/>
            <person name="Joshi A.J."/>
            <person name="Hivarkar S."/>
            <person name="Lanjekar V.B."/>
            <person name="Dhakephalkar P.K."/>
            <person name="Dagar S."/>
        </authorList>
    </citation>
    <scope>NUCLEOTIDE SEQUENCE</scope>
    <source>
        <strain evidence="1">XHS1971</strain>
    </source>
</reference>
<dbReference type="EMBL" id="PEDL01000008">
    <property type="protein sequence ID" value="PHV70652.1"/>
    <property type="molecule type" value="Genomic_DNA"/>
</dbReference>
<name>A0AC61DDK8_9FIRM</name>